<proteinExistence type="predicted"/>
<organism evidence="1">
    <name type="scientific">Leptotrichia rugosa</name>
    <dbReference type="NCBI Taxonomy" id="3239302"/>
    <lineage>
        <taxon>Bacteria</taxon>
        <taxon>Fusobacteriati</taxon>
        <taxon>Fusobacteriota</taxon>
        <taxon>Fusobacteriia</taxon>
        <taxon>Fusobacteriales</taxon>
        <taxon>Leptotrichiaceae</taxon>
        <taxon>Leptotrichia</taxon>
    </lineage>
</organism>
<sequence length="341" mass="40539">MVEYFIKLKPLNPFYFGSTKSFDDNKNDKDYKKPYFLKGNMYPQQTAVLGMLRKKVLEDNGILISNAKRNNEQKNREKEYIGNITKKISESTFGKIESISSVQVYIDDIPYYFYEDNKTGETNAKFSDIKNFTNKNGEKRLLEYNPKSFGEYFVNFRNKDKKSKDKIFKEVAELGIDKQKKEGEDNSLFKKQRYLFKERNIYFGFYVILKDVNIKNGFVQLGDKYSIFYLEVEQKNKTEKNLEINVNQENNLMLFTSDMYIEQDDLNKLLELSEGINLKNSKFKFINDSNSEFYKNKNSQNLIKRGSILLSNNEVSKILENEKYKNYKKVGFNDYKLYRRR</sequence>
<dbReference type="RefSeq" id="WP_369710617.1">
    <property type="nucleotide sequence ID" value="NZ_CP165644.1"/>
</dbReference>
<reference evidence="1" key="1">
    <citation type="submission" date="2024-07" db="EMBL/GenBank/DDBJ databases">
        <authorList>
            <person name="Li X.-J."/>
            <person name="Wang X."/>
        </authorList>
    </citation>
    <scope>NUCLEOTIDE SEQUENCE</scope>
    <source>
        <strain evidence="1">HSP-334</strain>
    </source>
</reference>
<dbReference type="KEGG" id="lrug:AB8B22_07300"/>
<name>A0AB39VGB2_9FUSO</name>
<dbReference type="AlphaFoldDB" id="A0AB39VGB2"/>
<evidence type="ECO:0008006" key="2">
    <source>
        <dbReference type="Google" id="ProtNLM"/>
    </source>
</evidence>
<protein>
    <recommendedName>
        <fullName evidence="2">CRISPR-associated protein Cmr3</fullName>
    </recommendedName>
</protein>
<dbReference type="EMBL" id="CP165644">
    <property type="protein sequence ID" value="XDU66222.1"/>
    <property type="molecule type" value="Genomic_DNA"/>
</dbReference>
<accession>A0AB39VGB2</accession>
<gene>
    <name evidence="1" type="ORF">AB8B22_07300</name>
</gene>
<evidence type="ECO:0000313" key="1">
    <source>
        <dbReference type="EMBL" id="XDU66222.1"/>
    </source>
</evidence>